<evidence type="ECO:0000256" key="1">
    <source>
        <dbReference type="ARBA" id="ARBA00004323"/>
    </source>
</evidence>
<dbReference type="Ensembl" id="ENSPSMT00000004059.1">
    <property type="protein sequence ID" value="ENSPSMP00000003337.1"/>
    <property type="gene ID" value="ENSPSMG00000002735.1"/>
</dbReference>
<dbReference type="InterPro" id="IPR057279">
    <property type="entry name" value="MGAT4"/>
</dbReference>
<evidence type="ECO:0000313" key="7">
    <source>
        <dbReference type="Proteomes" id="UP000694414"/>
    </source>
</evidence>
<dbReference type="Proteomes" id="UP000694414">
    <property type="component" value="Unplaced"/>
</dbReference>
<evidence type="ECO:0000256" key="2">
    <source>
        <dbReference type="ARBA" id="ARBA00009090"/>
    </source>
</evidence>
<dbReference type="GO" id="GO:0006487">
    <property type="term" value="P:protein N-linked glycosylation"/>
    <property type="evidence" value="ECO:0007669"/>
    <property type="project" value="TreeGrafter"/>
</dbReference>
<comment type="subcellular location">
    <subcellularLocation>
        <location evidence="1">Golgi apparatus membrane</location>
        <topology evidence="1">Single-pass type II membrane protein</topology>
    </subcellularLocation>
</comment>
<sequence>MNFASSLSEYFLLMEDHVHCSPKFVSSIYWALSAWEELPWVILEFSSLNISGKVFRTSDLSRLTSFFLLFLNTPAPLLLSEFHLLLAQNVPIRFTPSVLHHVGTFSAVEESCFPVEKDKAFGEPDNPIATVVTDMETSLDMIPQYAYTLNQESYSVLDLLKGNHLTVILERPQKVTRIAVLTGLDKGKGYRLQQGQVELGYGPVAETKDCAHYTLLGPLVEGNLDQRVFSEEDSEQVSCIRLLVLASQKAWVLIRQIRVWTEPEEEES</sequence>
<keyword evidence="3" id="KW-0812">Transmembrane</keyword>
<dbReference type="GO" id="GO:0008375">
    <property type="term" value="F:acetylglucosaminyltransferase activity"/>
    <property type="evidence" value="ECO:0007669"/>
    <property type="project" value="TreeGrafter"/>
</dbReference>
<dbReference type="GO" id="GO:0000139">
    <property type="term" value="C:Golgi membrane"/>
    <property type="evidence" value="ECO:0007669"/>
    <property type="project" value="UniProtKB-SubCell"/>
</dbReference>
<keyword evidence="4" id="KW-0333">Golgi apparatus</keyword>
<keyword evidence="3" id="KW-0735">Signal-anchor</keyword>
<protein>
    <recommendedName>
        <fullName evidence="5">MGAT4 conserved region domain-containing protein</fullName>
    </recommendedName>
</protein>
<evidence type="ECO:0000256" key="4">
    <source>
        <dbReference type="ARBA" id="ARBA00023034"/>
    </source>
</evidence>
<proteinExistence type="inferred from homology"/>
<comment type="similarity">
    <text evidence="2">Belongs to the glycosyltransferase 54 family.</text>
</comment>
<evidence type="ECO:0000259" key="5">
    <source>
        <dbReference type="Pfam" id="PF04666"/>
    </source>
</evidence>
<feature type="domain" description="MGAT4 conserved region" evidence="5">
    <location>
        <begin position="1"/>
        <end position="119"/>
    </location>
</feature>
<dbReference type="GeneTree" id="ENSGT00940000163241"/>
<accession>A0A8C8YR39</accession>
<evidence type="ECO:0000313" key="6">
    <source>
        <dbReference type="Ensembl" id="ENSPSMP00000003337.1"/>
    </source>
</evidence>
<dbReference type="AlphaFoldDB" id="A0A8C8YR39"/>
<organism evidence="6 7">
    <name type="scientific">Prolemur simus</name>
    <name type="common">Greater bamboo lemur</name>
    <name type="synonym">Hapalemur simus</name>
    <dbReference type="NCBI Taxonomy" id="1328070"/>
    <lineage>
        <taxon>Eukaryota</taxon>
        <taxon>Metazoa</taxon>
        <taxon>Chordata</taxon>
        <taxon>Craniata</taxon>
        <taxon>Vertebrata</taxon>
        <taxon>Euteleostomi</taxon>
        <taxon>Mammalia</taxon>
        <taxon>Eutheria</taxon>
        <taxon>Euarchontoglires</taxon>
        <taxon>Primates</taxon>
        <taxon>Strepsirrhini</taxon>
        <taxon>Lemuriformes</taxon>
        <taxon>Lemuridae</taxon>
        <taxon>Prolemur</taxon>
    </lineage>
</organism>
<dbReference type="PANTHER" id="PTHR12062:SF32">
    <property type="entry name" value="MGAT4 FAMILY, MEMBER F"/>
    <property type="match status" value="1"/>
</dbReference>
<dbReference type="Pfam" id="PF04666">
    <property type="entry name" value="MGAT4_cons"/>
    <property type="match status" value="1"/>
</dbReference>
<evidence type="ECO:0000256" key="3">
    <source>
        <dbReference type="ARBA" id="ARBA00022968"/>
    </source>
</evidence>
<keyword evidence="7" id="KW-1185">Reference proteome</keyword>
<reference evidence="6" key="2">
    <citation type="submission" date="2025-09" db="UniProtKB">
        <authorList>
            <consortium name="Ensembl"/>
        </authorList>
    </citation>
    <scope>IDENTIFICATION</scope>
</reference>
<name>A0A8C8YR39_PROSS</name>
<dbReference type="PANTHER" id="PTHR12062">
    <property type="entry name" value="N-ACETYLGLUCOSAMINYLTRANSFERASE VI"/>
    <property type="match status" value="1"/>
</dbReference>
<dbReference type="InterPro" id="IPR006759">
    <property type="entry name" value="Glyco_transf_54"/>
</dbReference>
<reference evidence="6" key="1">
    <citation type="submission" date="2025-08" db="UniProtKB">
        <authorList>
            <consortium name="Ensembl"/>
        </authorList>
    </citation>
    <scope>IDENTIFICATION</scope>
</reference>